<comment type="similarity">
    <text evidence="5">Belongs to the YqgF HJR family.</text>
</comment>
<dbReference type="InterPro" id="IPR037027">
    <property type="entry name" value="YqgF/RNaseH-like_dom_sf"/>
</dbReference>
<organism evidence="7 8">
    <name type="scientific">Blochmanniella vafra (strain BVAF)</name>
    <dbReference type="NCBI Taxonomy" id="859654"/>
    <lineage>
        <taxon>Bacteria</taxon>
        <taxon>Pseudomonadati</taxon>
        <taxon>Pseudomonadota</taxon>
        <taxon>Gammaproteobacteria</taxon>
        <taxon>Enterobacterales</taxon>
        <taxon>Enterobacteriaceae</taxon>
        <taxon>ant endosymbionts</taxon>
        <taxon>Candidatus Blochmanniella</taxon>
    </lineage>
</organism>
<evidence type="ECO:0000313" key="7">
    <source>
        <dbReference type="EMBL" id="ADV33650.1"/>
    </source>
</evidence>
<dbReference type="NCBIfam" id="TIGR00250">
    <property type="entry name" value="RNAse_H_YqgF"/>
    <property type="match status" value="1"/>
</dbReference>
<comment type="function">
    <text evidence="5">Could be a nuclease involved in processing of the 5'-end of pre-16S rRNA.</text>
</comment>
<evidence type="ECO:0000256" key="4">
    <source>
        <dbReference type="ARBA" id="ARBA00022801"/>
    </source>
</evidence>
<dbReference type="PANTHER" id="PTHR33317:SF4">
    <property type="entry name" value="POLYNUCLEOTIDYL TRANSFERASE, RIBONUCLEASE H-LIKE SUPERFAMILY PROTEIN"/>
    <property type="match status" value="1"/>
</dbReference>
<evidence type="ECO:0000313" key="8">
    <source>
        <dbReference type="Proteomes" id="UP000007464"/>
    </source>
</evidence>
<dbReference type="OrthoDB" id="9796140at2"/>
<dbReference type="SMART" id="SM00732">
    <property type="entry name" value="YqgFc"/>
    <property type="match status" value="1"/>
</dbReference>
<dbReference type="SUPFAM" id="SSF53098">
    <property type="entry name" value="Ribonuclease H-like"/>
    <property type="match status" value="1"/>
</dbReference>
<dbReference type="EC" id="3.1.-.-" evidence="5"/>
<dbReference type="Gene3D" id="3.30.420.140">
    <property type="entry name" value="YqgF/RNase H-like domain"/>
    <property type="match status" value="1"/>
</dbReference>
<dbReference type="RefSeq" id="WP_013516575.1">
    <property type="nucleotide sequence ID" value="NC_014909.2"/>
</dbReference>
<feature type="domain" description="YqgF/RNase H-like" evidence="6">
    <location>
        <begin position="5"/>
        <end position="105"/>
    </location>
</feature>
<dbReference type="Pfam" id="PF03652">
    <property type="entry name" value="RuvX"/>
    <property type="match status" value="1"/>
</dbReference>
<comment type="subcellular location">
    <subcellularLocation>
        <location evidence="5">Cytoplasm</location>
    </subcellularLocation>
</comment>
<dbReference type="HOGENOM" id="CLU_098240_3_0_6"/>
<evidence type="ECO:0000256" key="1">
    <source>
        <dbReference type="ARBA" id="ARBA00022490"/>
    </source>
</evidence>
<proteinExistence type="inferred from homology"/>
<dbReference type="KEGG" id="bva:BVAF_252"/>
<dbReference type="GO" id="GO:0016788">
    <property type="term" value="F:hydrolase activity, acting on ester bonds"/>
    <property type="evidence" value="ECO:0007669"/>
    <property type="project" value="UniProtKB-UniRule"/>
</dbReference>
<dbReference type="InterPro" id="IPR006641">
    <property type="entry name" value="YqgF/RNaseH-like_dom"/>
</dbReference>
<dbReference type="InterPro" id="IPR012337">
    <property type="entry name" value="RNaseH-like_sf"/>
</dbReference>
<name>E8Q634_BLOVB</name>
<dbReference type="CDD" id="cd16964">
    <property type="entry name" value="YqgF"/>
    <property type="match status" value="1"/>
</dbReference>
<reference evidence="7 8" key="1">
    <citation type="journal article" date="2010" name="BMC Genomics">
        <title>Unprecedented loss of ammonia assimilation capability in a urease-encoding bacterial mutualist.</title>
        <authorList>
            <person name="Williams L.E."/>
            <person name="Wernegreen J.J."/>
        </authorList>
    </citation>
    <scope>NUCLEOTIDE SEQUENCE [LARGE SCALE GENOMIC DNA]</scope>
    <source>
        <strain evidence="7 8">BVAF</strain>
    </source>
</reference>
<accession>E8Q634</accession>
<evidence type="ECO:0000256" key="2">
    <source>
        <dbReference type="ARBA" id="ARBA00022517"/>
    </source>
</evidence>
<dbReference type="InterPro" id="IPR005227">
    <property type="entry name" value="YqgF"/>
</dbReference>
<evidence type="ECO:0000259" key="6">
    <source>
        <dbReference type="SMART" id="SM00732"/>
    </source>
</evidence>
<keyword evidence="3 5" id="KW-0540">Nuclease</keyword>
<sequence>MSNIEIIMAFDFGTKNIGVAVGQKLTCTTTSLNVLHSIAGTPDWKNIELMYNEWKPKTLIVGLPLQIDGSEQYITILSKKFAIQLKNKFNTTVEMYDERFTTLEARSNFYNQYCSKFSEKIKKNKIDSIAAEIILKSWLNTNYKLI</sequence>
<dbReference type="GO" id="GO:0004518">
    <property type="term" value="F:nuclease activity"/>
    <property type="evidence" value="ECO:0007669"/>
    <property type="project" value="UniProtKB-KW"/>
</dbReference>
<dbReference type="STRING" id="859654.BVAF_252"/>
<evidence type="ECO:0000256" key="5">
    <source>
        <dbReference type="HAMAP-Rule" id="MF_00651"/>
    </source>
</evidence>
<evidence type="ECO:0000256" key="3">
    <source>
        <dbReference type="ARBA" id="ARBA00022722"/>
    </source>
</evidence>
<keyword evidence="2 5" id="KW-0690">Ribosome biogenesis</keyword>
<dbReference type="Proteomes" id="UP000007464">
    <property type="component" value="Chromosome"/>
</dbReference>
<dbReference type="GO" id="GO:0005829">
    <property type="term" value="C:cytosol"/>
    <property type="evidence" value="ECO:0007669"/>
    <property type="project" value="TreeGrafter"/>
</dbReference>
<dbReference type="HAMAP" id="MF_00651">
    <property type="entry name" value="Nuclease_YqgF"/>
    <property type="match status" value="1"/>
</dbReference>
<dbReference type="EMBL" id="CP002189">
    <property type="protein sequence ID" value="ADV33650.1"/>
    <property type="molecule type" value="Genomic_DNA"/>
</dbReference>
<dbReference type="AlphaFoldDB" id="E8Q634"/>
<keyword evidence="1 5" id="KW-0963">Cytoplasm</keyword>
<keyword evidence="8" id="KW-1185">Reference proteome</keyword>
<dbReference type="GO" id="GO:0000967">
    <property type="term" value="P:rRNA 5'-end processing"/>
    <property type="evidence" value="ECO:0007669"/>
    <property type="project" value="UniProtKB-UniRule"/>
</dbReference>
<keyword evidence="4 5" id="KW-0378">Hydrolase</keyword>
<gene>
    <name evidence="5 7" type="primary">yqgF</name>
    <name evidence="7" type="ordered locus">BVAF_252</name>
</gene>
<protein>
    <recommendedName>
        <fullName evidence="5">Putative pre-16S rRNA nuclease</fullName>
        <ecNumber evidence="5">3.1.-.-</ecNumber>
    </recommendedName>
</protein>
<dbReference type="PANTHER" id="PTHR33317">
    <property type="entry name" value="POLYNUCLEOTIDYL TRANSFERASE, RIBONUCLEASE H-LIKE SUPERFAMILY PROTEIN"/>
    <property type="match status" value="1"/>
</dbReference>